<dbReference type="SUPFAM" id="SSF51395">
    <property type="entry name" value="FMN-linked oxidoreductases"/>
    <property type="match status" value="1"/>
</dbReference>
<evidence type="ECO:0000313" key="13">
    <source>
        <dbReference type="Proteomes" id="UP000000756"/>
    </source>
</evidence>
<dbReference type="STRING" id="380703.AHA_3357"/>
<dbReference type="PANTHER" id="PTHR42917:SF2">
    <property type="entry name" value="2,4-DIENOYL-COA REDUCTASE [(2E)-ENOYL-COA-PRODUCING]"/>
    <property type="match status" value="1"/>
</dbReference>
<dbReference type="GO" id="GO:0010181">
    <property type="term" value="F:FMN binding"/>
    <property type="evidence" value="ECO:0007669"/>
    <property type="project" value="InterPro"/>
</dbReference>
<dbReference type="Pfam" id="PF07992">
    <property type="entry name" value="Pyr_redox_2"/>
    <property type="match status" value="1"/>
</dbReference>
<organism evidence="12 13">
    <name type="scientific">Aeromonas hydrophila subsp. hydrophila (strain ATCC 7966 / DSM 30187 / BCRC 13018 / CCUG 14551 / JCM 1027 / KCTC 2358 / NCIMB 9240 / NCTC 8049)</name>
    <dbReference type="NCBI Taxonomy" id="380703"/>
    <lineage>
        <taxon>Bacteria</taxon>
        <taxon>Pseudomonadati</taxon>
        <taxon>Pseudomonadota</taxon>
        <taxon>Gammaproteobacteria</taxon>
        <taxon>Aeromonadales</taxon>
        <taxon>Aeromonadaceae</taxon>
        <taxon>Aeromonas</taxon>
    </lineage>
</organism>
<keyword evidence="7 12" id="KW-0560">Oxidoreductase</keyword>
<keyword evidence="5" id="KW-0288">FMN</keyword>
<comment type="similarity">
    <text evidence="3">In the N-terminal section; belongs to the NADH:flavin oxidoreductase/NADH oxidase family.</text>
</comment>
<dbReference type="GeneID" id="4489451"/>
<dbReference type="EMBL" id="CP000462">
    <property type="protein sequence ID" value="ABK36056.1"/>
    <property type="molecule type" value="Genomic_DNA"/>
</dbReference>
<dbReference type="InterPro" id="IPR023753">
    <property type="entry name" value="FAD/NAD-binding_dom"/>
</dbReference>
<dbReference type="Gene3D" id="3.40.50.720">
    <property type="entry name" value="NAD(P)-binding Rossmann-like Domain"/>
    <property type="match status" value="1"/>
</dbReference>
<evidence type="ECO:0000256" key="5">
    <source>
        <dbReference type="ARBA" id="ARBA00022643"/>
    </source>
</evidence>
<dbReference type="SUPFAM" id="SSF51905">
    <property type="entry name" value="FAD/NAD(P)-binding domain"/>
    <property type="match status" value="1"/>
</dbReference>
<evidence type="ECO:0000259" key="11">
    <source>
        <dbReference type="Pfam" id="PF07992"/>
    </source>
</evidence>
<dbReference type="FunFam" id="3.50.50.60:FF:000113">
    <property type="entry name" value="NADPH-dependent 2,4-dienoyl-CoA reductase"/>
    <property type="match status" value="1"/>
</dbReference>
<evidence type="ECO:0000256" key="9">
    <source>
        <dbReference type="ARBA" id="ARBA00023014"/>
    </source>
</evidence>
<comment type="cofactor">
    <cofactor evidence="1">
        <name>FMN</name>
        <dbReference type="ChEBI" id="CHEBI:58210"/>
    </cofactor>
</comment>
<dbReference type="SMR" id="A0KNJ5"/>
<dbReference type="InterPro" id="IPR036188">
    <property type="entry name" value="FAD/NAD-bd_sf"/>
</dbReference>
<dbReference type="AlphaFoldDB" id="A0KNJ5"/>
<feature type="domain" description="NADH:flavin oxidoreductase/NADH oxidase N-terminal" evidence="10">
    <location>
        <begin position="7"/>
        <end position="331"/>
    </location>
</feature>
<dbReference type="HOGENOM" id="CLU_012153_1_0_6"/>
<dbReference type="EnsemblBacteria" id="ABK36056">
    <property type="protein sequence ID" value="ABK36056"/>
    <property type="gene ID" value="AHA_3357"/>
</dbReference>
<proteinExistence type="inferred from homology"/>
<dbReference type="InterPro" id="IPR001155">
    <property type="entry name" value="OxRdtase_FMN_N"/>
</dbReference>
<keyword evidence="13" id="KW-1185">Reference proteome</keyword>
<dbReference type="SUPFAM" id="SSF51971">
    <property type="entry name" value="Nucleotide-binding domain"/>
    <property type="match status" value="1"/>
</dbReference>
<dbReference type="GO" id="GO:0033543">
    <property type="term" value="P:fatty acid beta-oxidation, unsaturated, even number, reductase/isomerase pathway"/>
    <property type="evidence" value="ECO:0007669"/>
    <property type="project" value="TreeGrafter"/>
</dbReference>
<evidence type="ECO:0000313" key="12">
    <source>
        <dbReference type="EMBL" id="ABK36056.1"/>
    </source>
</evidence>
<dbReference type="InterPro" id="IPR051793">
    <property type="entry name" value="NADH:flavin_oxidoreductase"/>
</dbReference>
<dbReference type="Pfam" id="PF00724">
    <property type="entry name" value="Oxidored_FMN"/>
    <property type="match status" value="1"/>
</dbReference>
<comment type="cofactor">
    <cofactor evidence="2">
        <name>[4Fe-4S] cluster</name>
        <dbReference type="ChEBI" id="CHEBI:49883"/>
    </cofactor>
</comment>
<dbReference type="eggNOG" id="COG0446">
    <property type="taxonomic scope" value="Bacteria"/>
</dbReference>
<dbReference type="GO" id="GO:0051536">
    <property type="term" value="F:iron-sulfur cluster binding"/>
    <property type="evidence" value="ECO:0007669"/>
    <property type="project" value="UniProtKB-KW"/>
</dbReference>
<accession>A0KNJ5</accession>
<dbReference type="FunFam" id="3.20.20.70:FF:000082">
    <property type="entry name" value="NADPH-dependent 2,4-dienoyl-CoA reductase"/>
    <property type="match status" value="1"/>
</dbReference>
<keyword evidence="6" id="KW-0479">Metal-binding</keyword>
<evidence type="ECO:0000256" key="2">
    <source>
        <dbReference type="ARBA" id="ARBA00001966"/>
    </source>
</evidence>
<protein>
    <submittedName>
        <fullName evidence="12">2,4-dienoyl-coa reductase (Nadph)</fullName>
        <ecNumber evidence="12">1.3.1.34</ecNumber>
    </submittedName>
</protein>
<dbReference type="GO" id="GO:0046872">
    <property type="term" value="F:metal ion binding"/>
    <property type="evidence" value="ECO:0007669"/>
    <property type="project" value="UniProtKB-KW"/>
</dbReference>
<name>A0KNJ5_AERHH</name>
<evidence type="ECO:0000256" key="1">
    <source>
        <dbReference type="ARBA" id="ARBA00001917"/>
    </source>
</evidence>
<dbReference type="OrthoDB" id="8523426at2"/>
<keyword evidence="8" id="KW-0408">Iron</keyword>
<evidence type="ECO:0000256" key="8">
    <source>
        <dbReference type="ARBA" id="ARBA00023004"/>
    </source>
</evidence>
<dbReference type="PRINTS" id="PR00368">
    <property type="entry name" value="FADPNR"/>
</dbReference>
<dbReference type="GO" id="GO:0008670">
    <property type="term" value="F:2,4-dienoyl-CoA reductase (NADPH) activity"/>
    <property type="evidence" value="ECO:0007669"/>
    <property type="project" value="UniProtKB-EC"/>
</dbReference>
<dbReference type="InterPro" id="IPR013785">
    <property type="entry name" value="Aldolase_TIM"/>
</dbReference>
<evidence type="ECO:0000256" key="7">
    <source>
        <dbReference type="ARBA" id="ARBA00023002"/>
    </source>
</evidence>
<dbReference type="Gene3D" id="3.50.50.60">
    <property type="entry name" value="FAD/NAD(P)-binding domain"/>
    <property type="match status" value="1"/>
</dbReference>
<evidence type="ECO:0000256" key="3">
    <source>
        <dbReference type="ARBA" id="ARBA00011048"/>
    </source>
</evidence>
<keyword evidence="9" id="KW-0411">Iron-sulfur</keyword>
<reference evidence="12 13" key="1">
    <citation type="journal article" date="2006" name="J. Bacteriol.">
        <title>Genome sequence of Aeromonas hydrophila ATCC 7966T: jack of all trades.</title>
        <authorList>
            <person name="Seshadri R."/>
            <person name="Joseph S.W."/>
            <person name="Chopra A.K."/>
            <person name="Sha J."/>
            <person name="Shaw J."/>
            <person name="Graf J."/>
            <person name="Haft D."/>
            <person name="Wu M."/>
            <person name="Ren Q."/>
            <person name="Rosovitz M.J."/>
            <person name="Madupu R."/>
            <person name="Tallon L."/>
            <person name="Kim M."/>
            <person name="Jin S."/>
            <person name="Vuong H."/>
            <person name="Stine O.C."/>
            <person name="Ali A."/>
            <person name="Horneman A.J."/>
            <person name="Heidelberg J.F."/>
        </authorList>
    </citation>
    <scope>NUCLEOTIDE SEQUENCE [LARGE SCALE GENOMIC DNA]</scope>
    <source>
        <strain evidence="13">ATCC 7966 / DSM 30187 / BCRC 13018 / CCUG 14551 / JCM 1027 / KCTC 2358 / NCIMB 9240 / NCTC 8049</strain>
    </source>
</reference>
<dbReference type="CDD" id="cd02930">
    <property type="entry name" value="DCR_FMN"/>
    <property type="match status" value="1"/>
</dbReference>
<evidence type="ECO:0000256" key="4">
    <source>
        <dbReference type="ARBA" id="ARBA00022630"/>
    </source>
</evidence>
<dbReference type="KEGG" id="aha:AHA_3357"/>
<feature type="domain" description="FAD/NAD(P)-binding" evidence="11">
    <location>
        <begin position="377"/>
        <end position="640"/>
    </location>
</feature>
<sequence>MSRYPTLLTPLDLGFTQLRNRVLMGSMHTGLEEEKGGFDKLAAFYGERARGGVGLIVTGGIAPNLRGRLVPHGSQLSFPWQVAKHKKVTSAVHQEGGKIALQILHAGRYAYHPFSLAPSALKAPISPFKPRAMSERQIRGTIRDFAATAQLARSAGYDGVEVMGSEGYLINQFICERTNKRTDDWGGSNENRMRFPVEIVRAIRERVGPDFIIIFRLSMLDLVEQGSSLEEVIALGKALEQVGVTLINTGIGWHEARIPTIATSVPRGAFSWVTAELKKHLSVPLITTNRINTPEVAERILAGGEADMVSMARPFLADPEFVIKAAENRVDEINTCIACNQACLDHVFKQKRASCLVNPRACFETELTFGRVPQPKKLAVVGAGPAGLAFACYAAERGHQVSLFDQASEIGGQFNFAKQIPGKEEFHETLRYFAKRLEKCGVELYLGQRQSAESLLGGGFDEVILATGIRPRTPNIPGIEHAKVMSYLDVLRDHKPVGEKVAVIGAGGIGFDVAEYLVEGKGDRSRDHWLKEWGIDKQLGERGGLMAPVIDAPERQVWLLQRKESKVGDGLGKTTGWIHRTVLKNRKVEMLSGVQYLRIDDEGLHIQVGEQQQCLPVDQVIICAGQEPLKELQAGLQAAGKPVHIIGGADVAAELDAKRAIRQGAELAAVI</sequence>
<dbReference type="EC" id="1.3.1.34" evidence="12"/>
<dbReference type="PRINTS" id="PR00469">
    <property type="entry name" value="PNDRDTASEII"/>
</dbReference>
<keyword evidence="4" id="KW-0285">Flavoprotein</keyword>
<dbReference type="PANTHER" id="PTHR42917">
    <property type="entry name" value="2,4-DIENOYL-COA REDUCTASE"/>
    <property type="match status" value="1"/>
</dbReference>
<dbReference type="RefSeq" id="WP_011707122.1">
    <property type="nucleotide sequence ID" value="NC_008570.1"/>
</dbReference>
<evidence type="ECO:0000259" key="10">
    <source>
        <dbReference type="Pfam" id="PF00724"/>
    </source>
</evidence>
<dbReference type="Gene3D" id="3.20.20.70">
    <property type="entry name" value="Aldolase class I"/>
    <property type="match status" value="1"/>
</dbReference>
<dbReference type="PATRIC" id="fig|380703.7.peg.3354"/>
<dbReference type="Proteomes" id="UP000000756">
    <property type="component" value="Chromosome"/>
</dbReference>
<evidence type="ECO:0000256" key="6">
    <source>
        <dbReference type="ARBA" id="ARBA00022723"/>
    </source>
</evidence>
<dbReference type="eggNOG" id="COG1902">
    <property type="taxonomic scope" value="Bacteria"/>
</dbReference>
<gene>
    <name evidence="12" type="ordered locus">AHA_3357</name>
</gene>